<organism evidence="6 7">
    <name type="scientific">Pseudonocardia aurantiaca</name>
    <dbReference type="NCBI Taxonomy" id="75290"/>
    <lineage>
        <taxon>Bacteria</taxon>
        <taxon>Bacillati</taxon>
        <taxon>Actinomycetota</taxon>
        <taxon>Actinomycetes</taxon>
        <taxon>Pseudonocardiales</taxon>
        <taxon>Pseudonocardiaceae</taxon>
        <taxon>Pseudonocardia</taxon>
    </lineage>
</organism>
<comment type="similarity">
    <text evidence="2">Belongs to the KHG/KDPG aldolase family.</text>
</comment>
<dbReference type="InterPro" id="IPR013785">
    <property type="entry name" value="Aldolase_TIM"/>
</dbReference>
<dbReference type="Pfam" id="PF01081">
    <property type="entry name" value="Aldolase"/>
    <property type="match status" value="1"/>
</dbReference>
<evidence type="ECO:0000256" key="2">
    <source>
        <dbReference type="ARBA" id="ARBA00006906"/>
    </source>
</evidence>
<comment type="caution">
    <text evidence="6">The sequence shown here is derived from an EMBL/GenBank/DDBJ whole genome shotgun (WGS) entry which is preliminary data.</text>
</comment>
<dbReference type="CDD" id="cd00452">
    <property type="entry name" value="KDPG_aldolase"/>
    <property type="match status" value="1"/>
</dbReference>
<dbReference type="NCBIfam" id="TIGR01182">
    <property type="entry name" value="eda"/>
    <property type="match status" value="1"/>
</dbReference>
<dbReference type="InterPro" id="IPR000887">
    <property type="entry name" value="Aldlse_KDPG_KHG"/>
</dbReference>
<evidence type="ECO:0000256" key="1">
    <source>
        <dbReference type="ARBA" id="ARBA00004761"/>
    </source>
</evidence>
<dbReference type="PANTHER" id="PTHR30246">
    <property type="entry name" value="2-KETO-3-DEOXY-6-PHOSPHOGLUCONATE ALDOLASE"/>
    <property type="match status" value="1"/>
</dbReference>
<dbReference type="EMBL" id="JBHUCP010000004">
    <property type="protein sequence ID" value="MFD1529124.1"/>
    <property type="molecule type" value="Genomic_DNA"/>
</dbReference>
<comment type="subunit">
    <text evidence="3">Homotrimer.</text>
</comment>
<accession>A0ABW4FGS1</accession>
<proteinExistence type="inferred from homology"/>
<dbReference type="RefSeq" id="WP_343975076.1">
    <property type="nucleotide sequence ID" value="NZ_BAAAJG010000008.1"/>
</dbReference>
<keyword evidence="7" id="KW-1185">Reference proteome</keyword>
<reference evidence="7" key="1">
    <citation type="journal article" date="2019" name="Int. J. Syst. Evol. Microbiol.">
        <title>The Global Catalogue of Microorganisms (GCM) 10K type strain sequencing project: providing services to taxonomists for standard genome sequencing and annotation.</title>
        <authorList>
            <consortium name="The Broad Institute Genomics Platform"/>
            <consortium name="The Broad Institute Genome Sequencing Center for Infectious Disease"/>
            <person name="Wu L."/>
            <person name="Ma J."/>
        </authorList>
    </citation>
    <scope>NUCLEOTIDE SEQUENCE [LARGE SCALE GENOMIC DNA]</scope>
    <source>
        <strain evidence="7">JCM 12165</strain>
    </source>
</reference>
<protein>
    <submittedName>
        <fullName evidence="6">Bifunctional 4-hydroxy-2-oxoglutarate aldolase/2-dehydro-3-deoxy-phosphogluconate aldolase</fullName>
    </submittedName>
</protein>
<dbReference type="InterPro" id="IPR031338">
    <property type="entry name" value="KDPG/KHG_AS_2"/>
</dbReference>
<dbReference type="SUPFAM" id="SSF51569">
    <property type="entry name" value="Aldolase"/>
    <property type="match status" value="1"/>
</dbReference>
<evidence type="ECO:0000256" key="3">
    <source>
        <dbReference type="ARBA" id="ARBA00011233"/>
    </source>
</evidence>
<dbReference type="Proteomes" id="UP001597145">
    <property type="component" value="Unassembled WGS sequence"/>
</dbReference>
<keyword evidence="4" id="KW-0456">Lyase</keyword>
<dbReference type="PROSITE" id="PS00160">
    <property type="entry name" value="ALDOLASE_KDPG_KHG_2"/>
    <property type="match status" value="1"/>
</dbReference>
<evidence type="ECO:0000313" key="6">
    <source>
        <dbReference type="EMBL" id="MFD1529124.1"/>
    </source>
</evidence>
<evidence type="ECO:0000313" key="7">
    <source>
        <dbReference type="Proteomes" id="UP001597145"/>
    </source>
</evidence>
<name>A0ABW4FGS1_9PSEU</name>
<dbReference type="Gene3D" id="3.20.20.70">
    <property type="entry name" value="Aldolase class I"/>
    <property type="match status" value="1"/>
</dbReference>
<comment type="pathway">
    <text evidence="1">Carbohydrate acid metabolism.</text>
</comment>
<gene>
    <name evidence="6" type="ORF">ACFSCY_06700</name>
</gene>
<evidence type="ECO:0000256" key="5">
    <source>
        <dbReference type="ARBA" id="ARBA00023277"/>
    </source>
</evidence>
<keyword evidence="5" id="KW-0119">Carbohydrate metabolism</keyword>
<evidence type="ECO:0000256" key="4">
    <source>
        <dbReference type="ARBA" id="ARBA00023239"/>
    </source>
</evidence>
<sequence length="220" mass="22213">MTVRPPQPERIPIGRHLASTRVVAILRAEHAGRAEAVADVLVANGIRCLELTLTTEGALDVVERLAAKLPQDVEVGVGTVLSAGDVDRAVDAGARFVVSPTVAPEVVAAALRRGVASYPGAMTPTEIQAAWTLGASAVKLFPAGTLGTGHLKSVRAPLPHVPLVPTGGVEVHAVGAWLDAGAFAVGMGSPLIGDALSGDGDLSALADRARAVTAAAGALR</sequence>
<dbReference type="PANTHER" id="PTHR30246:SF1">
    <property type="entry name" value="2-DEHYDRO-3-DEOXY-6-PHOSPHOGALACTONATE ALDOLASE-RELATED"/>
    <property type="match status" value="1"/>
</dbReference>